<sequence>METTTIDTHDADTAAELLALHRAAHDADQPDNPGPCGVAFPVNLRHPRPGADIVHRVVRRDGVIVGHAEVYLPTMDNLHFAGAEITVHPGHRRRGIGRALFEAAVAIAEGAGRRSLSIGTIAGWEDGPARSEAGRHFLTAMGASLALTEVHRRAPVDYLDPAEEERMTAEALAASEGYETIAWTGVMPRELLEPVARLDSTFLAEAPIGELDLEPEKIDEQRMRDNQEATLARGIFCCGVVARPIGSTEIVANTVIGVKTEPGDVADQWITLVSPKHRGHKLGMRVKLENHRQLRAARPEVKTVGTGNADVNAHMIAINEALGFRTVDAWYEYQITLPRG</sequence>
<dbReference type="SUPFAM" id="SSF55729">
    <property type="entry name" value="Acyl-CoA N-acyltransferases (Nat)"/>
    <property type="match status" value="1"/>
</dbReference>
<dbReference type="Gene3D" id="3.40.630.30">
    <property type="match status" value="1"/>
</dbReference>
<dbReference type="PROSITE" id="PS51186">
    <property type="entry name" value="GNAT"/>
    <property type="match status" value="1"/>
</dbReference>
<organism evidence="4 5">
    <name type="scientific">Stackebrandtia albiflava</name>
    <dbReference type="NCBI Taxonomy" id="406432"/>
    <lineage>
        <taxon>Bacteria</taxon>
        <taxon>Bacillati</taxon>
        <taxon>Actinomycetota</taxon>
        <taxon>Actinomycetes</taxon>
        <taxon>Glycomycetales</taxon>
        <taxon>Glycomycetaceae</taxon>
        <taxon>Stackebrandtia</taxon>
    </lineage>
</organism>
<dbReference type="InterPro" id="IPR050832">
    <property type="entry name" value="Bact_Acetyltransf"/>
</dbReference>
<dbReference type="Proteomes" id="UP000321617">
    <property type="component" value="Unassembled WGS sequence"/>
</dbReference>
<comment type="caution">
    <text evidence="4">The sequence shown here is derived from an EMBL/GenBank/DDBJ whole genome shotgun (WGS) entry which is preliminary data.</text>
</comment>
<dbReference type="EMBL" id="VLLL01000007">
    <property type="protein sequence ID" value="TWJ10659.1"/>
    <property type="molecule type" value="Genomic_DNA"/>
</dbReference>
<keyword evidence="1 4" id="KW-0808">Transferase</keyword>
<accession>A0A562UYG1</accession>
<protein>
    <submittedName>
        <fullName evidence="4">Acetyltransferase (GNAT) family protein</fullName>
    </submittedName>
</protein>
<dbReference type="RefSeq" id="WP_147141465.1">
    <property type="nucleotide sequence ID" value="NZ_BAABIJ010000003.1"/>
</dbReference>
<keyword evidence="2" id="KW-0012">Acyltransferase</keyword>
<proteinExistence type="predicted"/>
<dbReference type="CDD" id="cd04301">
    <property type="entry name" value="NAT_SF"/>
    <property type="match status" value="1"/>
</dbReference>
<evidence type="ECO:0000256" key="1">
    <source>
        <dbReference type="ARBA" id="ARBA00022679"/>
    </source>
</evidence>
<evidence type="ECO:0000313" key="4">
    <source>
        <dbReference type="EMBL" id="TWJ10659.1"/>
    </source>
</evidence>
<dbReference type="OrthoDB" id="4119890at2"/>
<dbReference type="GO" id="GO:0016747">
    <property type="term" value="F:acyltransferase activity, transferring groups other than amino-acyl groups"/>
    <property type="evidence" value="ECO:0007669"/>
    <property type="project" value="InterPro"/>
</dbReference>
<dbReference type="PANTHER" id="PTHR43877">
    <property type="entry name" value="AMINOALKYLPHOSPHONATE N-ACETYLTRANSFERASE-RELATED-RELATED"/>
    <property type="match status" value="1"/>
</dbReference>
<dbReference type="Pfam" id="PF00583">
    <property type="entry name" value="Acetyltransf_1"/>
    <property type="match status" value="1"/>
</dbReference>
<name>A0A562UYG1_9ACTN</name>
<evidence type="ECO:0000313" key="5">
    <source>
        <dbReference type="Proteomes" id="UP000321617"/>
    </source>
</evidence>
<evidence type="ECO:0000256" key="2">
    <source>
        <dbReference type="ARBA" id="ARBA00023315"/>
    </source>
</evidence>
<reference evidence="4 5" key="1">
    <citation type="journal article" date="2013" name="Stand. Genomic Sci.">
        <title>Genomic Encyclopedia of Type Strains, Phase I: The one thousand microbial genomes (KMG-I) project.</title>
        <authorList>
            <person name="Kyrpides N.C."/>
            <person name="Woyke T."/>
            <person name="Eisen J.A."/>
            <person name="Garrity G."/>
            <person name="Lilburn T.G."/>
            <person name="Beck B.J."/>
            <person name="Whitman W.B."/>
            <person name="Hugenholtz P."/>
            <person name="Klenk H.P."/>
        </authorList>
    </citation>
    <scope>NUCLEOTIDE SEQUENCE [LARGE SCALE GENOMIC DNA]</scope>
    <source>
        <strain evidence="4 5">DSM 45044</strain>
    </source>
</reference>
<feature type="domain" description="N-acetyltransferase" evidence="3">
    <location>
        <begin position="4"/>
        <end position="170"/>
    </location>
</feature>
<keyword evidence="5" id="KW-1185">Reference proteome</keyword>
<dbReference type="InterPro" id="IPR016181">
    <property type="entry name" value="Acyl_CoA_acyltransferase"/>
</dbReference>
<dbReference type="InterPro" id="IPR000182">
    <property type="entry name" value="GNAT_dom"/>
</dbReference>
<gene>
    <name evidence="4" type="ORF">LX16_4079</name>
</gene>
<dbReference type="AlphaFoldDB" id="A0A562UYG1"/>
<evidence type="ECO:0000259" key="3">
    <source>
        <dbReference type="PROSITE" id="PS51186"/>
    </source>
</evidence>